<dbReference type="GO" id="GO:0005829">
    <property type="term" value="C:cytosol"/>
    <property type="evidence" value="ECO:0007669"/>
    <property type="project" value="TreeGrafter"/>
</dbReference>
<dbReference type="InterPro" id="IPR002201">
    <property type="entry name" value="Glyco_trans_9"/>
</dbReference>
<dbReference type="AlphaFoldDB" id="A0A420WAL9"/>
<dbReference type="PANTHER" id="PTHR30160">
    <property type="entry name" value="TETRAACYLDISACCHARIDE 4'-KINASE-RELATED"/>
    <property type="match status" value="1"/>
</dbReference>
<sequence length="332" mass="36186">MADVGRYRRIAVYSGGEIIGDGVYKLPFLRALRSAFPDAVIDWVCPGPTVYADRIAPLTVGLLDHVHANIPLGQRKADLFRPLPIDGGYDLVFDTQQVVWRSLCARRLKVRGGIFLSGAARFWLSGIRPPKGYQRPRHILTRFFDMIEMAAGRRPALDRALPLPADLLDKARRQLPDGPAYVGFAPGAGEARKRWPLERFIEIARGQAARGRVPVFILGPAEAAELLDIRAAVPTALFPEQDTELWGDGFNPMRSMAIGTRLAGALSNDSGVSHMLAAADTPLVVLYGHTSAEKFGPVTRRSIFLQASAYGEPVIGSIPVEAVDDALETLLA</sequence>
<dbReference type="GO" id="GO:0008713">
    <property type="term" value="F:ADP-heptose-lipopolysaccharide heptosyltransferase activity"/>
    <property type="evidence" value="ECO:0007669"/>
    <property type="project" value="TreeGrafter"/>
</dbReference>
<reference evidence="3 4" key="1">
    <citation type="submission" date="2018-10" db="EMBL/GenBank/DDBJ databases">
        <title>Comparative analysis of microorganisms from saline springs in Andes Mountain Range, Colombia.</title>
        <authorList>
            <person name="Rubin E."/>
        </authorList>
    </citation>
    <scope>NUCLEOTIDE SEQUENCE [LARGE SCALE GENOMIC DNA]</scope>
    <source>
        <strain evidence="3 4">USBA 36</strain>
    </source>
</reference>
<dbReference type="PANTHER" id="PTHR30160:SF7">
    <property type="entry name" value="ADP-HEPTOSE--LPS HEPTOSYLTRANSFERASE 2"/>
    <property type="match status" value="1"/>
</dbReference>
<dbReference type="Gene3D" id="3.40.50.2000">
    <property type="entry name" value="Glycogen Phosphorylase B"/>
    <property type="match status" value="2"/>
</dbReference>
<dbReference type="RefSeq" id="WP_183078021.1">
    <property type="nucleotide sequence ID" value="NZ_RBIG01000004.1"/>
</dbReference>
<dbReference type="CDD" id="cd03789">
    <property type="entry name" value="GT9_LPS_heptosyltransferase"/>
    <property type="match status" value="1"/>
</dbReference>
<evidence type="ECO:0000313" key="3">
    <source>
        <dbReference type="EMBL" id="RKQ68059.1"/>
    </source>
</evidence>
<evidence type="ECO:0000256" key="2">
    <source>
        <dbReference type="ARBA" id="ARBA00022679"/>
    </source>
</evidence>
<comment type="caution">
    <text evidence="3">The sequence shown here is derived from an EMBL/GenBank/DDBJ whole genome shotgun (WGS) entry which is preliminary data.</text>
</comment>
<dbReference type="Proteomes" id="UP000277424">
    <property type="component" value="Unassembled WGS sequence"/>
</dbReference>
<keyword evidence="1" id="KW-0328">Glycosyltransferase</keyword>
<dbReference type="SUPFAM" id="SSF53756">
    <property type="entry name" value="UDP-Glycosyltransferase/glycogen phosphorylase"/>
    <property type="match status" value="1"/>
</dbReference>
<dbReference type="EMBL" id="RBIG01000004">
    <property type="protein sequence ID" value="RKQ68059.1"/>
    <property type="molecule type" value="Genomic_DNA"/>
</dbReference>
<proteinExistence type="predicted"/>
<dbReference type="InterPro" id="IPR051199">
    <property type="entry name" value="LPS_LOS_Heptosyltrfase"/>
</dbReference>
<evidence type="ECO:0000313" key="4">
    <source>
        <dbReference type="Proteomes" id="UP000277424"/>
    </source>
</evidence>
<protein>
    <submittedName>
        <fullName evidence="3">ADP-heptose:LPS heptosyltransferase</fullName>
    </submittedName>
</protein>
<gene>
    <name evidence="3" type="ORF">BCL74_3377</name>
</gene>
<keyword evidence="2 3" id="KW-0808">Transferase</keyword>
<dbReference type="Pfam" id="PF01075">
    <property type="entry name" value="Glyco_transf_9"/>
    <property type="match status" value="1"/>
</dbReference>
<name>A0A420WAL9_9PROT</name>
<organism evidence="3 4">
    <name type="scientific">Oceanibaculum indicum</name>
    <dbReference type="NCBI Taxonomy" id="526216"/>
    <lineage>
        <taxon>Bacteria</taxon>
        <taxon>Pseudomonadati</taxon>
        <taxon>Pseudomonadota</taxon>
        <taxon>Alphaproteobacteria</taxon>
        <taxon>Rhodospirillales</taxon>
        <taxon>Oceanibaculaceae</taxon>
        <taxon>Oceanibaculum</taxon>
    </lineage>
</organism>
<dbReference type="GO" id="GO:0009244">
    <property type="term" value="P:lipopolysaccharide core region biosynthetic process"/>
    <property type="evidence" value="ECO:0007669"/>
    <property type="project" value="TreeGrafter"/>
</dbReference>
<evidence type="ECO:0000256" key="1">
    <source>
        <dbReference type="ARBA" id="ARBA00022676"/>
    </source>
</evidence>
<accession>A0A420WAL9</accession>